<evidence type="ECO:0000256" key="1">
    <source>
        <dbReference type="ARBA" id="ARBA00022553"/>
    </source>
</evidence>
<dbReference type="KEGG" id="muh:HYN43_029395"/>
<proteinExistence type="predicted"/>
<gene>
    <name evidence="4" type="ORF">HYN43_029395</name>
</gene>
<name>A0A494VZC3_9SPHI</name>
<dbReference type="Gene3D" id="3.40.50.2300">
    <property type="match status" value="1"/>
</dbReference>
<reference evidence="4 5" key="1">
    <citation type="submission" date="2018-10" db="EMBL/GenBank/DDBJ databases">
        <title>Genome sequencing of Mucilaginibacter sp. HYN0043.</title>
        <authorList>
            <person name="Kim M."/>
            <person name="Yi H."/>
        </authorList>
    </citation>
    <scope>NUCLEOTIDE SEQUENCE [LARGE SCALE GENOMIC DNA]</scope>
    <source>
        <strain evidence="4 5">HYN0043</strain>
    </source>
</reference>
<dbReference type="OrthoDB" id="9789181at2"/>
<dbReference type="SUPFAM" id="SSF52172">
    <property type="entry name" value="CheY-like"/>
    <property type="match status" value="1"/>
</dbReference>
<dbReference type="Pfam" id="PF00072">
    <property type="entry name" value="Response_reg"/>
    <property type="match status" value="1"/>
</dbReference>
<evidence type="ECO:0000256" key="2">
    <source>
        <dbReference type="PROSITE-ProRule" id="PRU00169"/>
    </source>
</evidence>
<dbReference type="InterPro" id="IPR001789">
    <property type="entry name" value="Sig_transdc_resp-reg_receiver"/>
</dbReference>
<dbReference type="GO" id="GO:0000160">
    <property type="term" value="P:phosphorelay signal transduction system"/>
    <property type="evidence" value="ECO:0007669"/>
    <property type="project" value="InterPro"/>
</dbReference>
<dbReference type="AlphaFoldDB" id="A0A494VZC3"/>
<evidence type="ECO:0000313" key="5">
    <source>
        <dbReference type="Proteomes" id="UP000270046"/>
    </source>
</evidence>
<keyword evidence="5" id="KW-1185">Reference proteome</keyword>
<dbReference type="PANTHER" id="PTHR44591:SF3">
    <property type="entry name" value="RESPONSE REGULATORY DOMAIN-CONTAINING PROTEIN"/>
    <property type="match status" value="1"/>
</dbReference>
<dbReference type="Proteomes" id="UP000270046">
    <property type="component" value="Chromosome"/>
</dbReference>
<feature type="domain" description="Response regulatory" evidence="3">
    <location>
        <begin position="4"/>
        <end position="118"/>
    </location>
</feature>
<keyword evidence="1 2" id="KW-0597">Phosphoprotein</keyword>
<dbReference type="SMART" id="SM00448">
    <property type="entry name" value="REC"/>
    <property type="match status" value="1"/>
</dbReference>
<dbReference type="InterPro" id="IPR011006">
    <property type="entry name" value="CheY-like_superfamily"/>
</dbReference>
<protein>
    <submittedName>
        <fullName evidence="4">Response regulator</fullName>
    </submittedName>
</protein>
<feature type="modified residue" description="4-aspartylphosphate" evidence="2">
    <location>
        <position position="53"/>
    </location>
</feature>
<dbReference type="PROSITE" id="PS50110">
    <property type="entry name" value="RESPONSE_REGULATORY"/>
    <property type="match status" value="1"/>
</dbReference>
<dbReference type="InterPro" id="IPR050595">
    <property type="entry name" value="Bact_response_regulator"/>
</dbReference>
<evidence type="ECO:0000259" key="3">
    <source>
        <dbReference type="PROSITE" id="PS50110"/>
    </source>
</evidence>
<evidence type="ECO:0000313" key="4">
    <source>
        <dbReference type="EMBL" id="AYL99649.1"/>
    </source>
</evidence>
<dbReference type="RefSeq" id="WP_119409183.1">
    <property type="nucleotide sequence ID" value="NZ_CP032869.1"/>
</dbReference>
<dbReference type="PANTHER" id="PTHR44591">
    <property type="entry name" value="STRESS RESPONSE REGULATOR PROTEIN 1"/>
    <property type="match status" value="1"/>
</dbReference>
<organism evidence="4 5">
    <name type="scientific">Mucilaginibacter celer</name>
    <dbReference type="NCBI Taxonomy" id="2305508"/>
    <lineage>
        <taxon>Bacteria</taxon>
        <taxon>Pseudomonadati</taxon>
        <taxon>Bacteroidota</taxon>
        <taxon>Sphingobacteriia</taxon>
        <taxon>Sphingobacteriales</taxon>
        <taxon>Sphingobacteriaceae</taxon>
        <taxon>Mucilaginibacter</taxon>
    </lineage>
</organism>
<accession>A0A494VZC3</accession>
<sequence length="121" mass="13048">MAAKILICDDDEGILDLVELVLKEEGYEVIPELNSLNVANLVGSENPDLVVLDLWMPVLSGDQVLRNLRKDPTTKNLPVMVISASGDGKAIAMNAGANDFIPKPFDLDHLLGRVKALLEAA</sequence>
<dbReference type="EMBL" id="CP032869">
    <property type="protein sequence ID" value="AYL99649.1"/>
    <property type="molecule type" value="Genomic_DNA"/>
</dbReference>